<organism evidence="3 4">
    <name type="scientific">Streptomyces cinnamoneus</name>
    <name type="common">Streptoverticillium cinnamoneum</name>
    <dbReference type="NCBI Taxonomy" id="53446"/>
    <lineage>
        <taxon>Bacteria</taxon>
        <taxon>Bacillati</taxon>
        <taxon>Actinomycetota</taxon>
        <taxon>Actinomycetes</taxon>
        <taxon>Kitasatosporales</taxon>
        <taxon>Streptomycetaceae</taxon>
        <taxon>Streptomyces</taxon>
        <taxon>Streptomyces cinnamoneus group</taxon>
    </lineage>
</organism>
<comment type="caution">
    <text evidence="3">The sequence shown here is derived from an EMBL/GenBank/DDBJ whole genome shotgun (WGS) entry which is preliminary data.</text>
</comment>
<feature type="region of interest" description="Disordered" evidence="1">
    <location>
        <begin position="1"/>
        <end position="23"/>
    </location>
</feature>
<dbReference type="AlphaFoldDB" id="A0A918TVK5"/>
<dbReference type="EMBL" id="BMVB01000020">
    <property type="protein sequence ID" value="GHC65413.1"/>
    <property type="molecule type" value="Genomic_DNA"/>
</dbReference>
<dbReference type="Proteomes" id="UP000646244">
    <property type="component" value="Unassembled WGS sequence"/>
</dbReference>
<sequence length="87" mass="9063">MTAMQNGPEVSGPDSGSGSGSNEAKKIRKFEAVIIILVGIIGGGFAGVVRRTMDHASYYEAISTGVVAAIVLPGFIFGVMRYIRGQS</sequence>
<reference evidence="3" key="2">
    <citation type="submission" date="2020-09" db="EMBL/GenBank/DDBJ databases">
        <authorList>
            <person name="Sun Q."/>
            <person name="Ohkuma M."/>
        </authorList>
    </citation>
    <scope>NUCLEOTIDE SEQUENCE</scope>
    <source>
        <strain evidence="3">JCM 4633</strain>
    </source>
</reference>
<protein>
    <submittedName>
        <fullName evidence="3">Uncharacterized protein</fullName>
    </submittedName>
</protein>
<keyword evidence="2" id="KW-0472">Membrane</keyword>
<gene>
    <name evidence="3" type="ORF">GCM10010507_48780</name>
</gene>
<proteinExistence type="predicted"/>
<keyword evidence="2" id="KW-1133">Transmembrane helix</keyword>
<evidence type="ECO:0000313" key="4">
    <source>
        <dbReference type="Proteomes" id="UP000646244"/>
    </source>
</evidence>
<evidence type="ECO:0000256" key="1">
    <source>
        <dbReference type="SAM" id="MobiDB-lite"/>
    </source>
</evidence>
<feature type="transmembrane region" description="Helical" evidence="2">
    <location>
        <begin position="30"/>
        <end position="49"/>
    </location>
</feature>
<name>A0A918TVK5_STRCJ</name>
<dbReference type="RefSeq" id="WP_190112020.1">
    <property type="nucleotide sequence ID" value="NZ_BMVB01000020.1"/>
</dbReference>
<feature type="compositionally biased region" description="Low complexity" evidence="1">
    <location>
        <begin position="7"/>
        <end position="16"/>
    </location>
</feature>
<evidence type="ECO:0000313" key="3">
    <source>
        <dbReference type="EMBL" id="GHC65413.1"/>
    </source>
</evidence>
<reference evidence="3" key="1">
    <citation type="journal article" date="2014" name="Int. J. Syst. Evol. Microbiol.">
        <title>Complete genome sequence of Corynebacterium casei LMG S-19264T (=DSM 44701T), isolated from a smear-ripened cheese.</title>
        <authorList>
            <consortium name="US DOE Joint Genome Institute (JGI-PGF)"/>
            <person name="Walter F."/>
            <person name="Albersmeier A."/>
            <person name="Kalinowski J."/>
            <person name="Ruckert C."/>
        </authorList>
    </citation>
    <scope>NUCLEOTIDE SEQUENCE</scope>
    <source>
        <strain evidence="3">JCM 4633</strain>
    </source>
</reference>
<keyword evidence="2" id="KW-0812">Transmembrane</keyword>
<feature type="transmembrane region" description="Helical" evidence="2">
    <location>
        <begin position="61"/>
        <end position="83"/>
    </location>
</feature>
<evidence type="ECO:0000256" key="2">
    <source>
        <dbReference type="SAM" id="Phobius"/>
    </source>
</evidence>
<accession>A0A918TVK5</accession>